<proteinExistence type="predicted"/>
<name>A0A4Y3RGP4_9ACTN</name>
<accession>A0A4Y3RGP4</accession>
<protein>
    <submittedName>
        <fullName evidence="1">Uncharacterized protein</fullName>
    </submittedName>
</protein>
<dbReference type="Proteomes" id="UP000315226">
    <property type="component" value="Unassembled WGS sequence"/>
</dbReference>
<keyword evidence="2" id="KW-1185">Reference proteome</keyword>
<comment type="caution">
    <text evidence="1">The sequence shown here is derived from an EMBL/GenBank/DDBJ whole genome shotgun (WGS) entry which is preliminary data.</text>
</comment>
<sequence length="87" mass="9364">MVHRGRQQMVGDRPLGGLAVELTLDGAVPRQVLDQRQDPPAGELLAVPVEDVDPVIADEVRLKGLGVFFDELDEAQSSPRPSPVSLP</sequence>
<dbReference type="EMBL" id="BJMN01000012">
    <property type="protein sequence ID" value="GEB56549.1"/>
    <property type="molecule type" value="Genomic_DNA"/>
</dbReference>
<gene>
    <name evidence="1" type="ORF">SGA01_21540</name>
</gene>
<evidence type="ECO:0000313" key="1">
    <source>
        <dbReference type="EMBL" id="GEB56549.1"/>
    </source>
</evidence>
<reference evidence="1 2" key="1">
    <citation type="submission" date="2019-06" db="EMBL/GenBank/DDBJ databases">
        <title>Whole genome shotgun sequence of Streptomyces gardneri NBRC 12865.</title>
        <authorList>
            <person name="Hosoyama A."/>
            <person name="Uohara A."/>
            <person name="Ohji S."/>
            <person name="Ichikawa N."/>
        </authorList>
    </citation>
    <scope>NUCLEOTIDE SEQUENCE [LARGE SCALE GENOMIC DNA]</scope>
    <source>
        <strain evidence="1 2">NBRC 12865</strain>
    </source>
</reference>
<organism evidence="1 2">
    <name type="scientific">Streptomyces gardneri</name>
    <dbReference type="NCBI Taxonomy" id="66892"/>
    <lineage>
        <taxon>Bacteria</taxon>
        <taxon>Bacillati</taxon>
        <taxon>Actinomycetota</taxon>
        <taxon>Actinomycetes</taxon>
        <taxon>Kitasatosporales</taxon>
        <taxon>Streptomycetaceae</taxon>
        <taxon>Streptomyces</taxon>
    </lineage>
</organism>
<dbReference type="AlphaFoldDB" id="A0A4Y3RGP4"/>
<evidence type="ECO:0000313" key="2">
    <source>
        <dbReference type="Proteomes" id="UP000315226"/>
    </source>
</evidence>